<keyword evidence="1" id="KW-0812">Transmembrane</keyword>
<dbReference type="InterPro" id="IPR011600">
    <property type="entry name" value="Pept_C14_caspase"/>
</dbReference>
<dbReference type="PROSITE" id="PS00018">
    <property type="entry name" value="EF_HAND_1"/>
    <property type="match status" value="1"/>
</dbReference>
<reference evidence="3 4" key="1">
    <citation type="submission" date="2021-01" db="EMBL/GenBank/DDBJ databases">
        <title>Actinoplanes sp. nov. LDG1-06 isolated from lichen.</title>
        <authorList>
            <person name="Saeng-In P."/>
            <person name="Phongsopitanun W."/>
            <person name="Kanchanasin P."/>
            <person name="Yuki M."/>
            <person name="Kudo T."/>
            <person name="Ohkuma M."/>
            <person name="Tanasupawat S."/>
        </authorList>
    </citation>
    <scope>NUCLEOTIDE SEQUENCE [LARGE SCALE GENOMIC DNA]</scope>
    <source>
        <strain evidence="3 4">LDG1-06</strain>
    </source>
</reference>
<evidence type="ECO:0000256" key="1">
    <source>
        <dbReference type="SAM" id="Phobius"/>
    </source>
</evidence>
<dbReference type="Proteomes" id="UP000632138">
    <property type="component" value="Unassembled WGS sequence"/>
</dbReference>
<dbReference type="InterPro" id="IPR052039">
    <property type="entry name" value="Caspase-related_regulators"/>
</dbReference>
<feature type="transmembrane region" description="Helical" evidence="1">
    <location>
        <begin position="283"/>
        <end position="304"/>
    </location>
</feature>
<evidence type="ECO:0000313" key="3">
    <source>
        <dbReference type="EMBL" id="MBM2617500.1"/>
    </source>
</evidence>
<evidence type="ECO:0000259" key="2">
    <source>
        <dbReference type="Pfam" id="PF00656"/>
    </source>
</evidence>
<accession>A0ABS2ACE8</accession>
<evidence type="ECO:0000313" key="4">
    <source>
        <dbReference type="Proteomes" id="UP000632138"/>
    </source>
</evidence>
<protein>
    <submittedName>
        <fullName evidence="3">Caspase family protein</fullName>
    </submittedName>
</protein>
<sequence>MGDGRYALVVAVDRYDHSELRKLRSPAADAQTLADVLGDEQLGGFTVDVQHNPTASEIAEHVESVLAARRSTDLVLVHFSCHGLKDDSGRLYLAASNTRPDRLKSTAVSSALIGQLMQDSRAQRVVLLLDCCYSGAFAHHLVHRSGSDVNVHDQFRQDDLDEGRGRVVITASTAMEYAFEGADLADGAAPQPSIFTRAVADGIRTGEADKDRDGKIGLTELYDYVYDRVRVENPNQNPTKSEFGVRGDIYVSRRPAHLRPVAARESAKGVPTPPGRTKVTRRFVLGAATVVTLLAAVVLALVVFRPGDPDPLRRYPELLSLLPAGIRGSCDPYALPKAPVGSSVLAICATARESYRVEFHLLATAEQLEVRKEGAVPRPDDCSGPPSGKGNVQPLPLVGRAGWLSCRPMEESPQTGEPAHYEVAWALEDLLFYCEVHTEGTTAASYTRAYAEARTLLEQIG</sequence>
<dbReference type="PANTHER" id="PTHR22576">
    <property type="entry name" value="MUCOSA ASSOCIATED LYMPHOID TISSUE LYMPHOMA TRANSLOCATION PROTEIN 1/PARACASPASE"/>
    <property type="match status" value="1"/>
</dbReference>
<keyword evidence="1" id="KW-1133">Transmembrane helix</keyword>
<dbReference type="EMBL" id="JAENHP010000005">
    <property type="protein sequence ID" value="MBM2617500.1"/>
    <property type="molecule type" value="Genomic_DNA"/>
</dbReference>
<dbReference type="NCBIfam" id="NF047832">
    <property type="entry name" value="caspase_w_EACC1"/>
    <property type="match status" value="1"/>
</dbReference>
<dbReference type="SUPFAM" id="SSF52129">
    <property type="entry name" value="Caspase-like"/>
    <property type="match status" value="1"/>
</dbReference>
<name>A0ABS2ACE8_9ACTN</name>
<dbReference type="InterPro" id="IPR018247">
    <property type="entry name" value="EF_Hand_1_Ca_BS"/>
</dbReference>
<comment type="caution">
    <text evidence="3">The sequence shown here is derived from an EMBL/GenBank/DDBJ whole genome shotgun (WGS) entry which is preliminary data.</text>
</comment>
<organism evidence="3 4">
    <name type="scientific">Paractinoplanes ovalisporus</name>
    <dbReference type="NCBI Taxonomy" id="2810368"/>
    <lineage>
        <taxon>Bacteria</taxon>
        <taxon>Bacillati</taxon>
        <taxon>Actinomycetota</taxon>
        <taxon>Actinomycetes</taxon>
        <taxon>Micromonosporales</taxon>
        <taxon>Micromonosporaceae</taxon>
        <taxon>Paractinoplanes</taxon>
    </lineage>
</organism>
<dbReference type="InterPro" id="IPR029030">
    <property type="entry name" value="Caspase-like_dom_sf"/>
</dbReference>
<dbReference type="RefSeq" id="WP_203377535.1">
    <property type="nucleotide sequence ID" value="NZ_JAENHP010000005.1"/>
</dbReference>
<keyword evidence="1" id="KW-0472">Membrane</keyword>
<dbReference type="PANTHER" id="PTHR22576:SF37">
    <property type="entry name" value="MUCOSA-ASSOCIATED LYMPHOID TISSUE LYMPHOMA TRANSLOCATION PROTEIN 1"/>
    <property type="match status" value="1"/>
</dbReference>
<feature type="domain" description="Peptidase C14 caspase" evidence="2">
    <location>
        <begin position="5"/>
        <end position="240"/>
    </location>
</feature>
<proteinExistence type="predicted"/>
<keyword evidence="4" id="KW-1185">Reference proteome</keyword>
<gene>
    <name evidence="3" type="ORF">JIG36_18245</name>
</gene>
<dbReference type="Gene3D" id="3.40.50.1460">
    <property type="match status" value="1"/>
</dbReference>
<dbReference type="Pfam" id="PF00656">
    <property type="entry name" value="Peptidase_C14"/>
    <property type="match status" value="1"/>
</dbReference>